<dbReference type="KEGG" id="mtr:25493078"/>
<keyword evidence="6" id="KW-1185">Reference proteome</keyword>
<organism evidence="3 6">
    <name type="scientific">Medicago truncatula</name>
    <name type="common">Barrel medic</name>
    <name type="synonym">Medicago tribuloides</name>
    <dbReference type="NCBI Taxonomy" id="3880"/>
    <lineage>
        <taxon>Eukaryota</taxon>
        <taxon>Viridiplantae</taxon>
        <taxon>Streptophyta</taxon>
        <taxon>Embryophyta</taxon>
        <taxon>Tracheophyta</taxon>
        <taxon>Spermatophyta</taxon>
        <taxon>Magnoliopsida</taxon>
        <taxon>eudicotyledons</taxon>
        <taxon>Gunneridae</taxon>
        <taxon>Pentapetalae</taxon>
        <taxon>rosids</taxon>
        <taxon>fabids</taxon>
        <taxon>Fabales</taxon>
        <taxon>Fabaceae</taxon>
        <taxon>Papilionoideae</taxon>
        <taxon>50 kb inversion clade</taxon>
        <taxon>NPAAA clade</taxon>
        <taxon>Hologalegina</taxon>
        <taxon>IRL clade</taxon>
        <taxon>Trifolieae</taxon>
        <taxon>Medicago</taxon>
    </lineage>
</organism>
<reference evidence="3 6" key="2">
    <citation type="journal article" date="2014" name="BMC Genomics">
        <title>An improved genome release (version Mt4.0) for the model legume Medicago truncatula.</title>
        <authorList>
            <person name="Tang H."/>
            <person name="Krishnakumar V."/>
            <person name="Bidwell S."/>
            <person name="Rosen B."/>
            <person name="Chan A."/>
            <person name="Zhou S."/>
            <person name="Gentzbittel L."/>
            <person name="Childs K.L."/>
            <person name="Yandell M."/>
            <person name="Gundlach H."/>
            <person name="Mayer K.F."/>
            <person name="Schwartz D.C."/>
            <person name="Town C.D."/>
        </authorList>
    </citation>
    <scope>GENOME REANNOTATION</scope>
    <source>
        <strain evidence="3">A17</strain>
        <strain evidence="5 6">cv. Jemalong A17</strain>
    </source>
</reference>
<dbReference type="EMBL" id="CM001220">
    <property type="protein sequence ID" value="KEH30971.1"/>
    <property type="molecule type" value="Genomic_DNA"/>
</dbReference>
<name>A0A072UNL9_MEDTR</name>
<dbReference type="Gramene" id="rna24908">
    <property type="protein sequence ID" value="RHN62345.1"/>
    <property type="gene ID" value="gene24908"/>
</dbReference>
<dbReference type="AlphaFoldDB" id="A0A072UNL9"/>
<dbReference type="Proteomes" id="UP000265566">
    <property type="component" value="Chromosome 4"/>
</dbReference>
<dbReference type="GO" id="GO:0003729">
    <property type="term" value="F:mRNA binding"/>
    <property type="evidence" value="ECO:0000318"/>
    <property type="project" value="GO_Central"/>
</dbReference>
<dbReference type="Proteomes" id="UP000002051">
    <property type="component" value="Chromosome 4"/>
</dbReference>
<dbReference type="Gene3D" id="2.60.200.20">
    <property type="match status" value="1"/>
</dbReference>
<keyword evidence="1" id="KW-0175">Coiled coil</keyword>
<reference evidence="3 6" key="1">
    <citation type="journal article" date="2011" name="Nature">
        <title>The Medicago genome provides insight into the evolution of rhizobial symbioses.</title>
        <authorList>
            <person name="Young N.D."/>
            <person name="Debelle F."/>
            <person name="Oldroyd G.E."/>
            <person name="Geurts R."/>
            <person name="Cannon S.B."/>
            <person name="Udvardi M.K."/>
            <person name="Benedito V.A."/>
            <person name="Mayer K.F."/>
            <person name="Gouzy J."/>
            <person name="Schoof H."/>
            <person name="Van de Peer Y."/>
            <person name="Proost S."/>
            <person name="Cook D.R."/>
            <person name="Meyers B.C."/>
            <person name="Spannagl M."/>
            <person name="Cheung F."/>
            <person name="De Mita S."/>
            <person name="Krishnakumar V."/>
            <person name="Gundlach H."/>
            <person name="Zhou S."/>
            <person name="Mudge J."/>
            <person name="Bharti A.K."/>
            <person name="Murray J.D."/>
            <person name="Naoumkina M.A."/>
            <person name="Rosen B."/>
            <person name="Silverstein K.A."/>
            <person name="Tang H."/>
            <person name="Rombauts S."/>
            <person name="Zhao P.X."/>
            <person name="Zhou P."/>
            <person name="Barbe V."/>
            <person name="Bardou P."/>
            <person name="Bechner M."/>
            <person name="Bellec A."/>
            <person name="Berger A."/>
            <person name="Berges H."/>
            <person name="Bidwell S."/>
            <person name="Bisseling T."/>
            <person name="Choisne N."/>
            <person name="Couloux A."/>
            <person name="Denny R."/>
            <person name="Deshpande S."/>
            <person name="Dai X."/>
            <person name="Doyle J.J."/>
            <person name="Dudez A.M."/>
            <person name="Farmer A.D."/>
            <person name="Fouteau S."/>
            <person name="Franken C."/>
            <person name="Gibelin C."/>
            <person name="Gish J."/>
            <person name="Goldstein S."/>
            <person name="Gonzalez A.J."/>
            <person name="Green P.J."/>
            <person name="Hallab A."/>
            <person name="Hartog M."/>
            <person name="Hua A."/>
            <person name="Humphray S.J."/>
            <person name="Jeong D.H."/>
            <person name="Jing Y."/>
            <person name="Jocker A."/>
            <person name="Kenton S.M."/>
            <person name="Kim D.J."/>
            <person name="Klee K."/>
            <person name="Lai H."/>
            <person name="Lang C."/>
            <person name="Lin S."/>
            <person name="Macmil S.L."/>
            <person name="Magdelenat G."/>
            <person name="Matthews L."/>
            <person name="McCorrison J."/>
            <person name="Monaghan E.L."/>
            <person name="Mun J.H."/>
            <person name="Najar F.Z."/>
            <person name="Nicholson C."/>
            <person name="Noirot C."/>
            <person name="O'Bleness M."/>
            <person name="Paule C.R."/>
            <person name="Poulain J."/>
            <person name="Prion F."/>
            <person name="Qin B."/>
            <person name="Qu C."/>
            <person name="Retzel E.F."/>
            <person name="Riddle C."/>
            <person name="Sallet E."/>
            <person name="Samain S."/>
            <person name="Samson N."/>
            <person name="Sanders I."/>
            <person name="Saurat O."/>
            <person name="Scarpelli C."/>
            <person name="Schiex T."/>
            <person name="Segurens B."/>
            <person name="Severin A.J."/>
            <person name="Sherrier D.J."/>
            <person name="Shi R."/>
            <person name="Sims S."/>
            <person name="Singer S.R."/>
            <person name="Sinharoy S."/>
            <person name="Sterck L."/>
            <person name="Viollet A."/>
            <person name="Wang B.B."/>
            <person name="Wang K."/>
            <person name="Wang M."/>
            <person name="Wang X."/>
            <person name="Warfsmann J."/>
            <person name="Weissenbach J."/>
            <person name="White D.D."/>
            <person name="White J.D."/>
            <person name="Wiley G.B."/>
            <person name="Wincker P."/>
            <person name="Xing Y."/>
            <person name="Yang L."/>
            <person name="Yao Z."/>
            <person name="Ying F."/>
            <person name="Zhai J."/>
            <person name="Zhou L."/>
            <person name="Zuber A."/>
            <person name="Denarie J."/>
            <person name="Dixon R.A."/>
            <person name="May G.D."/>
            <person name="Schwartz D.C."/>
            <person name="Rogers J."/>
            <person name="Quetier F."/>
            <person name="Town C.D."/>
            <person name="Roe B.A."/>
        </authorList>
    </citation>
    <scope>NUCLEOTIDE SEQUENCE [LARGE SCALE GENOMIC DNA]</scope>
    <source>
        <strain evidence="3">A17</strain>
        <strain evidence="5 6">cv. Jemalong A17</strain>
    </source>
</reference>
<dbReference type="InterPro" id="IPR050923">
    <property type="entry name" value="Cell_Proc_Reg/RNA_Proc"/>
</dbReference>
<evidence type="ECO:0000313" key="5">
    <source>
        <dbReference type="EnsemblPlants" id="KEH30971"/>
    </source>
</evidence>
<protein>
    <submittedName>
        <fullName evidence="3">FHA domain plant protein</fullName>
    </submittedName>
    <submittedName>
        <fullName evidence="4">Putative transcription factor interactor and regulator FHA-SMAD family</fullName>
    </submittedName>
</protein>
<reference evidence="5" key="3">
    <citation type="submission" date="2015-04" db="UniProtKB">
        <authorList>
            <consortium name="EnsemblPlants"/>
        </authorList>
    </citation>
    <scope>IDENTIFICATION</scope>
    <source>
        <strain evidence="5">cv. Jemalong A17</strain>
    </source>
</reference>
<proteinExistence type="predicted"/>
<evidence type="ECO:0000313" key="4">
    <source>
        <dbReference type="EMBL" id="RHN62345.1"/>
    </source>
</evidence>
<dbReference type="PANTHER" id="PTHR23308">
    <property type="entry name" value="NUCLEAR INHIBITOR OF PROTEIN PHOSPHATASE-1"/>
    <property type="match status" value="1"/>
</dbReference>
<evidence type="ECO:0000256" key="1">
    <source>
        <dbReference type="SAM" id="Coils"/>
    </source>
</evidence>
<evidence type="ECO:0000259" key="2">
    <source>
        <dbReference type="PROSITE" id="PS50006"/>
    </source>
</evidence>
<evidence type="ECO:0000313" key="6">
    <source>
        <dbReference type="Proteomes" id="UP000002051"/>
    </source>
</evidence>
<reference evidence="7" key="4">
    <citation type="journal article" date="2018" name="Nat. Plants">
        <title>Whole-genome landscape of Medicago truncatula symbiotic genes.</title>
        <authorList>
            <person name="Pecrix Y."/>
            <person name="Staton S.E."/>
            <person name="Sallet E."/>
            <person name="Lelandais-Briere C."/>
            <person name="Moreau S."/>
            <person name="Carrere S."/>
            <person name="Blein T."/>
            <person name="Jardinaud M.F."/>
            <person name="Latrasse D."/>
            <person name="Zouine M."/>
            <person name="Zahm M."/>
            <person name="Kreplak J."/>
            <person name="Mayjonade B."/>
            <person name="Satge C."/>
            <person name="Perez M."/>
            <person name="Cauet S."/>
            <person name="Marande W."/>
            <person name="Chantry-Darmon C."/>
            <person name="Lopez-Roques C."/>
            <person name="Bouchez O."/>
            <person name="Berard A."/>
            <person name="Debelle F."/>
            <person name="Munos S."/>
            <person name="Bendahmane A."/>
            <person name="Berges H."/>
            <person name="Niebel A."/>
            <person name="Buitink J."/>
            <person name="Frugier F."/>
            <person name="Benhamed M."/>
            <person name="Crespi M."/>
            <person name="Gouzy J."/>
            <person name="Gamas P."/>
        </authorList>
    </citation>
    <scope>NUCLEOTIDE SEQUENCE [LARGE SCALE GENOMIC DNA]</scope>
    <source>
        <strain evidence="7">cv. Jemalong A17</strain>
    </source>
</reference>
<evidence type="ECO:0000313" key="3">
    <source>
        <dbReference type="EMBL" id="KEH30971.1"/>
    </source>
</evidence>
<feature type="coiled-coil region" evidence="1">
    <location>
        <begin position="242"/>
        <end position="269"/>
    </location>
</feature>
<dbReference type="InterPro" id="IPR008984">
    <property type="entry name" value="SMAD_FHA_dom_sf"/>
</dbReference>
<gene>
    <name evidence="5" type="primary">25493078</name>
    <name evidence="3" type="ordered locus">MTR_4g088240</name>
    <name evidence="4" type="ORF">MtrunA17_Chr4g0046421</name>
</gene>
<sequence length="278" mass="31484">MEEQQPPTLSLQIIKGPRKGETLQFRPGYAIRIGRVVCGNNLPIKDPGISTKHLSIHTESGKWALRDLDSSSNGTSLDDAVIPPNTSFYLRDGSTIKIGEVTVIVVNFIHPENKSTNTTVERGRRGKKVEEPKSIRVTRNMTRNMKNIGVEIGESSCLIVDGLENVVKEKMKGGGRKGKKKLEEDIFLNKLEEEIVGDGKENCDEAEEKEKYNWDGNMPDLEKMSLGEWFDFLEVYLPKQIHDETEDIIDSMRQKAERLREYVMMHENQKAQNAPGIE</sequence>
<dbReference type="EnsemblPlants" id="KEH30971">
    <property type="protein sequence ID" value="KEH30971"/>
    <property type="gene ID" value="MTR_4g088240"/>
</dbReference>
<dbReference type="OrthoDB" id="687730at2759"/>
<dbReference type="EMBL" id="PSQE01000004">
    <property type="protein sequence ID" value="RHN62345.1"/>
    <property type="molecule type" value="Genomic_DNA"/>
</dbReference>
<dbReference type="SMART" id="SM00240">
    <property type="entry name" value="FHA"/>
    <property type="match status" value="1"/>
</dbReference>
<accession>A0A072UNL9</accession>
<dbReference type="Pfam" id="PF00498">
    <property type="entry name" value="FHA"/>
    <property type="match status" value="1"/>
</dbReference>
<evidence type="ECO:0000313" key="7">
    <source>
        <dbReference type="Proteomes" id="UP000265566"/>
    </source>
</evidence>
<feature type="domain" description="FHA" evidence="2">
    <location>
        <begin position="31"/>
        <end position="82"/>
    </location>
</feature>
<dbReference type="InterPro" id="IPR000253">
    <property type="entry name" value="FHA_dom"/>
</dbReference>
<dbReference type="PROSITE" id="PS50006">
    <property type="entry name" value="FHA_DOMAIN"/>
    <property type="match status" value="1"/>
</dbReference>
<reference evidence="4" key="5">
    <citation type="journal article" date="2018" name="Nat. Plants">
        <title>Whole-genome landscape of Medicago truncatula symbiotic genes.</title>
        <authorList>
            <person name="Pecrix Y."/>
            <person name="Gamas P."/>
            <person name="Carrere S."/>
        </authorList>
    </citation>
    <scope>NUCLEOTIDE SEQUENCE</scope>
    <source>
        <tissue evidence="4">Leaves</tissue>
    </source>
</reference>
<dbReference type="STRING" id="3880.A0A072UNL9"/>
<dbReference type="HOGENOM" id="CLU_041860_0_0_1"/>
<dbReference type="SUPFAM" id="SSF49879">
    <property type="entry name" value="SMAD/FHA domain"/>
    <property type="match status" value="1"/>
</dbReference>